<evidence type="ECO:0000256" key="3">
    <source>
        <dbReference type="RuleBase" id="RU000363"/>
    </source>
</evidence>
<evidence type="ECO:0000313" key="4">
    <source>
        <dbReference type="EMBL" id="ROT68277.1"/>
    </source>
</evidence>
<dbReference type="Proteomes" id="UP000283509">
    <property type="component" value="Unassembled WGS sequence"/>
</dbReference>
<dbReference type="PRINTS" id="PR00080">
    <property type="entry name" value="SDRFAMILY"/>
</dbReference>
<dbReference type="OrthoDB" id="5956217at2759"/>
<dbReference type="STRING" id="6689.A0A423SVP1"/>
<dbReference type="InterPro" id="IPR002347">
    <property type="entry name" value="SDR_fam"/>
</dbReference>
<accession>A0A423SVP1</accession>
<dbReference type="GO" id="GO:0016491">
    <property type="term" value="F:oxidoreductase activity"/>
    <property type="evidence" value="ECO:0007669"/>
    <property type="project" value="UniProtKB-KW"/>
</dbReference>
<sequence>MTDKKDCTMPGTCHWGEGKVALVTGSARRVGRATVLALHKHGYNVVIHCNNSKAEADALAEQLNGTRPKSAHVISGDLSVAVAATAQRLVAEAQAQWGRLDLLVNNASLFFLTPLEKATERDWDQLMDTNVKAPFFLTQAAAPHLKATGGGVINLGDVIGEQASPPLTIYGISKAALIMATKNHAIELGPSSLRFQYQITHLLTTPTPNHPFTHVRVNYICPGAVAWPEVEQDHHDDAFRKEWLSRTPLGKIGTAEDVADAVVFLASPSSSYVTGSGITVCGGRSLRL</sequence>
<dbReference type="FunFam" id="3.40.50.720:FF:000084">
    <property type="entry name" value="Short-chain dehydrogenase reductase"/>
    <property type="match status" value="1"/>
</dbReference>
<evidence type="ECO:0000256" key="2">
    <source>
        <dbReference type="ARBA" id="ARBA00023002"/>
    </source>
</evidence>
<dbReference type="PANTHER" id="PTHR43639">
    <property type="entry name" value="OXIDOREDUCTASE, SHORT-CHAIN DEHYDROGENASE/REDUCTASE FAMILY (AFU_ORTHOLOGUE AFUA_5G02870)"/>
    <property type="match status" value="1"/>
</dbReference>
<evidence type="ECO:0000313" key="5">
    <source>
        <dbReference type="Proteomes" id="UP000283509"/>
    </source>
</evidence>
<comment type="similarity">
    <text evidence="1 3">Belongs to the short-chain dehydrogenases/reductases (SDR) family.</text>
</comment>
<reference evidence="4 5" key="1">
    <citation type="submission" date="2018-04" db="EMBL/GenBank/DDBJ databases">
        <authorList>
            <person name="Zhang X."/>
            <person name="Yuan J."/>
            <person name="Li F."/>
            <person name="Xiang J."/>
        </authorList>
    </citation>
    <scope>NUCLEOTIDE SEQUENCE [LARGE SCALE GENOMIC DNA]</scope>
    <source>
        <tissue evidence="4">Muscle</tissue>
    </source>
</reference>
<dbReference type="Pfam" id="PF00106">
    <property type="entry name" value="adh_short"/>
    <property type="match status" value="1"/>
</dbReference>
<protein>
    <submittedName>
        <fullName evidence="4">Uncharacterized protein</fullName>
    </submittedName>
</protein>
<dbReference type="AlphaFoldDB" id="A0A423SVP1"/>
<dbReference type="EMBL" id="QCYY01002696">
    <property type="protein sequence ID" value="ROT68277.1"/>
    <property type="molecule type" value="Genomic_DNA"/>
</dbReference>
<comment type="caution">
    <text evidence="4">The sequence shown here is derived from an EMBL/GenBank/DDBJ whole genome shotgun (WGS) entry which is preliminary data.</text>
</comment>
<keyword evidence="2" id="KW-0560">Oxidoreductase</keyword>
<dbReference type="PRINTS" id="PR00081">
    <property type="entry name" value="GDHRDH"/>
</dbReference>
<dbReference type="Gene3D" id="3.40.50.720">
    <property type="entry name" value="NAD(P)-binding Rossmann-like Domain"/>
    <property type="match status" value="1"/>
</dbReference>
<dbReference type="InterPro" id="IPR036291">
    <property type="entry name" value="NAD(P)-bd_dom_sf"/>
</dbReference>
<proteinExistence type="inferred from homology"/>
<reference evidence="4 5" key="2">
    <citation type="submission" date="2019-01" db="EMBL/GenBank/DDBJ databases">
        <title>The decoding of complex shrimp genome reveals the adaptation for benthos swimmer, frequently molting mechanism and breeding impact on genome.</title>
        <authorList>
            <person name="Sun Y."/>
            <person name="Gao Y."/>
            <person name="Yu Y."/>
        </authorList>
    </citation>
    <scope>NUCLEOTIDE SEQUENCE [LARGE SCALE GENOMIC DNA]</scope>
    <source>
        <tissue evidence="4">Muscle</tissue>
    </source>
</reference>
<dbReference type="Pfam" id="PF13561">
    <property type="entry name" value="adh_short_C2"/>
    <property type="match status" value="1"/>
</dbReference>
<name>A0A423SVP1_PENVA</name>
<dbReference type="SUPFAM" id="SSF51735">
    <property type="entry name" value="NAD(P)-binding Rossmann-fold domains"/>
    <property type="match status" value="1"/>
</dbReference>
<evidence type="ECO:0000256" key="1">
    <source>
        <dbReference type="ARBA" id="ARBA00006484"/>
    </source>
</evidence>
<dbReference type="PANTHER" id="PTHR43639:SF1">
    <property type="entry name" value="SHORT-CHAIN DEHYDROGENASE_REDUCTASE FAMILY PROTEIN"/>
    <property type="match status" value="1"/>
</dbReference>
<keyword evidence="5" id="KW-1185">Reference proteome</keyword>
<gene>
    <name evidence="4" type="ORF">C7M84_013579</name>
</gene>
<organism evidence="4 5">
    <name type="scientific">Penaeus vannamei</name>
    <name type="common">Whiteleg shrimp</name>
    <name type="synonym">Litopenaeus vannamei</name>
    <dbReference type="NCBI Taxonomy" id="6689"/>
    <lineage>
        <taxon>Eukaryota</taxon>
        <taxon>Metazoa</taxon>
        <taxon>Ecdysozoa</taxon>
        <taxon>Arthropoda</taxon>
        <taxon>Crustacea</taxon>
        <taxon>Multicrustacea</taxon>
        <taxon>Malacostraca</taxon>
        <taxon>Eumalacostraca</taxon>
        <taxon>Eucarida</taxon>
        <taxon>Decapoda</taxon>
        <taxon>Dendrobranchiata</taxon>
        <taxon>Penaeoidea</taxon>
        <taxon>Penaeidae</taxon>
        <taxon>Penaeus</taxon>
    </lineage>
</organism>